<protein>
    <submittedName>
        <fullName evidence="2">Uracil phosphoribosyltransferase</fullName>
        <ecNumber evidence="2">2.4.2.9</ecNumber>
    </submittedName>
</protein>
<evidence type="ECO:0000259" key="1">
    <source>
        <dbReference type="Pfam" id="PF14681"/>
    </source>
</evidence>
<dbReference type="PANTHER" id="PTHR11608">
    <property type="entry name" value="BIFUNCTIONAL PROTEIN PYRR"/>
    <property type="match status" value="1"/>
</dbReference>
<dbReference type="SUPFAM" id="SSF53271">
    <property type="entry name" value="PRTase-like"/>
    <property type="match status" value="1"/>
</dbReference>
<dbReference type="InterPro" id="IPR000836">
    <property type="entry name" value="PRTase_dom"/>
</dbReference>
<accession>A0ABV9JP52</accession>
<sequence>MNIFQLNQTPGLVHQILFQLRDPDTQRDRLRFKFNLTRLGFLLAAEIAKGLPTDLKPVQTVLGSTRIPLLQQAPVLVTVLRAGLAFYQGFADAFDQADSGFIGAYRVESEGEPLEIALNYQALPDLTGRDLILIDPMLATGQSLLKVWQNLSAYGQPRSVHIACAIAAPEGVALLQQQLPAQSSLWLGALDQGLNGKAYIVPGLGDAGDLCFGSKL</sequence>
<dbReference type="CDD" id="cd06223">
    <property type="entry name" value="PRTases_typeI"/>
    <property type="match status" value="1"/>
</dbReference>
<keyword evidence="2" id="KW-0808">Transferase</keyword>
<name>A0ABV9JP52_9GAMM</name>
<dbReference type="Gene3D" id="3.40.50.2020">
    <property type="match status" value="1"/>
</dbReference>
<dbReference type="Pfam" id="PF14681">
    <property type="entry name" value="UPRTase"/>
    <property type="match status" value="1"/>
</dbReference>
<dbReference type="EC" id="2.4.2.9" evidence="2"/>
<dbReference type="NCBIfam" id="NF001097">
    <property type="entry name" value="PRK00129.1"/>
    <property type="match status" value="1"/>
</dbReference>
<comment type="caution">
    <text evidence="2">The sequence shown here is derived from an EMBL/GenBank/DDBJ whole genome shotgun (WGS) entry which is preliminary data.</text>
</comment>
<proteinExistence type="predicted"/>
<dbReference type="EMBL" id="JBHSGB010000010">
    <property type="protein sequence ID" value="MFC4655975.1"/>
    <property type="molecule type" value="Genomic_DNA"/>
</dbReference>
<dbReference type="RefSeq" id="WP_377334580.1">
    <property type="nucleotide sequence ID" value="NZ_JBHSGB010000010.1"/>
</dbReference>
<evidence type="ECO:0000313" key="3">
    <source>
        <dbReference type="Proteomes" id="UP001595962"/>
    </source>
</evidence>
<dbReference type="Proteomes" id="UP001595962">
    <property type="component" value="Unassembled WGS sequence"/>
</dbReference>
<dbReference type="InterPro" id="IPR050137">
    <property type="entry name" value="PyrR_bifunctional"/>
</dbReference>
<keyword evidence="3" id="KW-1185">Reference proteome</keyword>
<reference evidence="3" key="1">
    <citation type="journal article" date="2019" name="Int. J. Syst. Evol. Microbiol.">
        <title>The Global Catalogue of Microorganisms (GCM) 10K type strain sequencing project: providing services to taxonomists for standard genome sequencing and annotation.</title>
        <authorList>
            <consortium name="The Broad Institute Genomics Platform"/>
            <consortium name="The Broad Institute Genome Sequencing Center for Infectious Disease"/>
            <person name="Wu L."/>
            <person name="Ma J."/>
        </authorList>
    </citation>
    <scope>NUCLEOTIDE SEQUENCE [LARGE SCALE GENOMIC DNA]</scope>
    <source>
        <strain evidence="3">DT28</strain>
    </source>
</reference>
<dbReference type="InterPro" id="IPR029057">
    <property type="entry name" value="PRTase-like"/>
</dbReference>
<evidence type="ECO:0000313" key="2">
    <source>
        <dbReference type="EMBL" id="MFC4655975.1"/>
    </source>
</evidence>
<gene>
    <name evidence="2" type="primary">upp</name>
    <name evidence="2" type="ORF">ACFO3I_13240</name>
</gene>
<dbReference type="GO" id="GO:0004845">
    <property type="term" value="F:uracil phosphoribosyltransferase activity"/>
    <property type="evidence" value="ECO:0007669"/>
    <property type="project" value="UniProtKB-EC"/>
</dbReference>
<organism evidence="2 3">
    <name type="scientific">Rheinheimera marina</name>
    <dbReference type="NCBI Taxonomy" id="1774958"/>
    <lineage>
        <taxon>Bacteria</taxon>
        <taxon>Pseudomonadati</taxon>
        <taxon>Pseudomonadota</taxon>
        <taxon>Gammaproteobacteria</taxon>
        <taxon>Chromatiales</taxon>
        <taxon>Chromatiaceae</taxon>
        <taxon>Rheinheimera</taxon>
    </lineage>
</organism>
<keyword evidence="2" id="KW-0328">Glycosyltransferase</keyword>
<feature type="domain" description="Phosphoribosyltransferase" evidence="1">
    <location>
        <begin position="12"/>
        <end position="213"/>
    </location>
</feature>
<dbReference type="PANTHER" id="PTHR11608:SF0">
    <property type="entry name" value="BIFUNCTIONAL PROTEIN PYRR"/>
    <property type="match status" value="1"/>
</dbReference>